<evidence type="ECO:0000313" key="1">
    <source>
        <dbReference type="EMBL" id="EED13845.1"/>
    </source>
</evidence>
<sequence length="310" mass="35854">MNQRESPDNPDAPLYVGSAEQWEFSKGLVDIRGDVVVPCDTRFLIELVTKLDRGYHSILKHLVSCSNRTCVIDSDEFCQTVNDVAFFFVEIAREVRRLQRYPRLCRDESLLQTCQSAILSKLSANHDKWARVIGESSSKACWARLQKSEYLIELWLNHPTYQYDLKPWNQFLNDEAPGTGINVKTKFLKDVYGNSPYEPSESVLQGNFHIVPPGGWALWRTWVDHFLEIEKKIYRTVVPPSMRSDGIETPNPKFNRELNKLEPMLYSYQTTTFNFRPNLWQPRGSRERVFPPDMLPALEKFLGISASDAN</sequence>
<name>B8MMT9_TALSN</name>
<gene>
    <name evidence="1" type="ORF">TSTA_100860</name>
</gene>
<dbReference type="RefSeq" id="XP_002486083.1">
    <property type="nucleotide sequence ID" value="XM_002486038.1"/>
</dbReference>
<proteinExistence type="predicted"/>
<dbReference type="EMBL" id="EQ962658">
    <property type="protein sequence ID" value="EED13845.1"/>
    <property type="molecule type" value="Genomic_DNA"/>
</dbReference>
<dbReference type="VEuPathDB" id="FungiDB:TSTA_100860"/>
<dbReference type="OMA" id="IELWITT"/>
<dbReference type="Proteomes" id="UP000001745">
    <property type="component" value="Unassembled WGS sequence"/>
</dbReference>
<dbReference type="GeneID" id="8098598"/>
<reference evidence="2" key="1">
    <citation type="journal article" date="2015" name="Genome Announc.">
        <title>Genome sequence of the AIDS-associated pathogen Penicillium marneffei (ATCC18224) and its near taxonomic relative Talaromyces stipitatus (ATCC10500).</title>
        <authorList>
            <person name="Nierman W.C."/>
            <person name="Fedorova-Abrams N.D."/>
            <person name="Andrianopoulos A."/>
        </authorList>
    </citation>
    <scope>NUCLEOTIDE SEQUENCE [LARGE SCALE GENOMIC DNA]</scope>
    <source>
        <strain evidence="2">ATCC 10500 / CBS 375.48 / QM 6759 / NRRL 1006</strain>
    </source>
</reference>
<dbReference type="InParanoid" id="B8MMT9"/>
<dbReference type="OrthoDB" id="4219700at2759"/>
<protein>
    <submittedName>
        <fullName evidence="1">Uncharacterized protein</fullName>
    </submittedName>
</protein>
<dbReference type="AlphaFoldDB" id="B8MMT9"/>
<dbReference type="HOGENOM" id="CLU_897648_0_0_1"/>
<keyword evidence="2" id="KW-1185">Reference proteome</keyword>
<accession>B8MMT9</accession>
<organism evidence="1 2">
    <name type="scientific">Talaromyces stipitatus (strain ATCC 10500 / CBS 375.48 / QM 6759 / NRRL 1006)</name>
    <name type="common">Penicillium stipitatum</name>
    <dbReference type="NCBI Taxonomy" id="441959"/>
    <lineage>
        <taxon>Eukaryota</taxon>
        <taxon>Fungi</taxon>
        <taxon>Dikarya</taxon>
        <taxon>Ascomycota</taxon>
        <taxon>Pezizomycotina</taxon>
        <taxon>Eurotiomycetes</taxon>
        <taxon>Eurotiomycetidae</taxon>
        <taxon>Eurotiales</taxon>
        <taxon>Trichocomaceae</taxon>
        <taxon>Talaromyces</taxon>
        <taxon>Talaromyces sect. Talaromyces</taxon>
    </lineage>
</organism>
<evidence type="ECO:0000313" key="2">
    <source>
        <dbReference type="Proteomes" id="UP000001745"/>
    </source>
</evidence>